<dbReference type="InterPro" id="IPR003591">
    <property type="entry name" value="Leu-rich_rpt_typical-subtyp"/>
</dbReference>
<evidence type="ECO:0000256" key="1">
    <source>
        <dbReference type="ARBA" id="ARBA00022614"/>
    </source>
</evidence>
<dbReference type="SUPFAM" id="SSF52058">
    <property type="entry name" value="L domain-like"/>
    <property type="match status" value="1"/>
</dbReference>
<proteinExistence type="predicted"/>
<comment type="caution">
    <text evidence="3">The sequence shown here is derived from an EMBL/GenBank/DDBJ whole genome shotgun (WGS) entry which is preliminary data.</text>
</comment>
<evidence type="ECO:0000256" key="2">
    <source>
        <dbReference type="ARBA" id="ARBA00022737"/>
    </source>
</evidence>
<dbReference type="InterPro" id="IPR050836">
    <property type="entry name" value="SDS22/Internalin_LRR"/>
</dbReference>
<evidence type="ECO:0000313" key="3">
    <source>
        <dbReference type="EMBL" id="PIC44220.1"/>
    </source>
</evidence>
<dbReference type="Gene3D" id="3.80.10.10">
    <property type="entry name" value="Ribonuclease Inhibitor"/>
    <property type="match status" value="2"/>
</dbReference>
<dbReference type="EMBL" id="PDUG01000002">
    <property type="protein sequence ID" value="PIC44220.1"/>
    <property type="molecule type" value="Genomic_DNA"/>
</dbReference>
<evidence type="ECO:0000313" key="4">
    <source>
        <dbReference type="Proteomes" id="UP000230233"/>
    </source>
</evidence>
<keyword evidence="1" id="KW-0433">Leucine-rich repeat</keyword>
<dbReference type="PROSITE" id="PS51450">
    <property type="entry name" value="LRR"/>
    <property type="match status" value="1"/>
</dbReference>
<dbReference type="STRING" id="1611254.A0A2G5UXJ5"/>
<gene>
    <name evidence="3" type="primary">Cni-lron-4</name>
    <name evidence="3" type="synonym">Cnig_chr_II.g4662</name>
    <name evidence="3" type="ORF">B9Z55_004662</name>
</gene>
<organism evidence="3 4">
    <name type="scientific">Caenorhabditis nigoni</name>
    <dbReference type="NCBI Taxonomy" id="1611254"/>
    <lineage>
        <taxon>Eukaryota</taxon>
        <taxon>Metazoa</taxon>
        <taxon>Ecdysozoa</taxon>
        <taxon>Nematoda</taxon>
        <taxon>Chromadorea</taxon>
        <taxon>Rhabditida</taxon>
        <taxon>Rhabditina</taxon>
        <taxon>Rhabditomorpha</taxon>
        <taxon>Rhabditoidea</taxon>
        <taxon>Rhabditidae</taxon>
        <taxon>Peloderinae</taxon>
        <taxon>Caenorhabditis</taxon>
    </lineage>
</organism>
<dbReference type="InterPro" id="IPR032675">
    <property type="entry name" value="LRR_dom_sf"/>
</dbReference>
<dbReference type="AlphaFoldDB" id="A0A2G5UXJ5"/>
<accession>A0A2G5UXJ5</accession>
<reference evidence="4" key="1">
    <citation type="submission" date="2017-10" db="EMBL/GenBank/DDBJ databases">
        <title>Rapid genome shrinkage in a self-fertile nematode reveals novel sperm competition proteins.</title>
        <authorList>
            <person name="Yin D."/>
            <person name="Schwarz E.M."/>
            <person name="Thomas C.G."/>
            <person name="Felde R.L."/>
            <person name="Korf I.F."/>
            <person name="Cutter A.D."/>
            <person name="Schartner C.M."/>
            <person name="Ralston E.J."/>
            <person name="Meyer B.J."/>
            <person name="Haag E.S."/>
        </authorList>
    </citation>
    <scope>NUCLEOTIDE SEQUENCE [LARGE SCALE GENOMIC DNA]</scope>
    <source>
        <strain evidence="4">JU1422</strain>
    </source>
</reference>
<dbReference type="PANTHER" id="PTHR46652:SF3">
    <property type="entry name" value="LEUCINE-RICH REPEAT-CONTAINING PROTEIN 9"/>
    <property type="match status" value="1"/>
</dbReference>
<keyword evidence="4" id="KW-1185">Reference proteome</keyword>
<keyword evidence="2" id="KW-0677">Repeat</keyword>
<sequence length="656" mass="73024">MSNDIPVFISKAIDKLLLSSTRTEIIELKVHVVVISKSFRLPNVLCSSQKPVVFCDDMNGKYSSLAGNLNLNTYEFPIMATATASSTAAISDLALPKLMHPCLSLSSVNNYKNQMFDIFNYGEFATTVCERQCAHFVDALRLECGDRRPSPTWNLGSTLGDKRKINCSDWAIPLTQKGIEDGISLTFTYATYSSGSGQNFTPPYTLDDLSIGYLDGMHIKGFHLKPVVDPALKDASLADMESMLNIFTKKHPEIIHVAFGNQIGFFGDIYRNLSKYYAPRFAPSSKFWTTLSDIPSLKSLALAMVEITGQESIPSTMNRNLQAIGFYNVTMSSIPSWIQTDLLQFLEFSATLSDNTDISGLDNLPSLEHFLLTESELTKIKSPFLSKSTKLLSLTLQCNAINSIASGAFDHLTELKYLNLAGNQLVSLPENFLINLKNLLTLDLKALDNSSNTYQTYDEQIMQCQIKIKPAPTHPILDSMPKVPKPENIMALDIRGQPNFLKNNQKTLGDFKSLEILNLGNLGLTTIQNLSLESLCNLNDLNLVGNPLSDNQWLAEEVFINLNLQRLRIGRPTTMSSIPNSLIAFMRTASQIMYSTPLSLAWVDLYKNRIGCDYDAISTATMFGYKIKNSSCQAYVKSAIDKIRSMELQKMETECQ</sequence>
<dbReference type="OrthoDB" id="676979at2759"/>
<protein>
    <submittedName>
        <fullName evidence="3">Uncharacterized protein</fullName>
    </submittedName>
</protein>
<dbReference type="InterPro" id="IPR001611">
    <property type="entry name" value="Leu-rich_rpt"/>
</dbReference>
<dbReference type="PANTHER" id="PTHR46652">
    <property type="entry name" value="LEUCINE-RICH REPEAT AND IQ DOMAIN-CONTAINING PROTEIN 1-RELATED"/>
    <property type="match status" value="1"/>
</dbReference>
<dbReference type="Pfam" id="PF13855">
    <property type="entry name" value="LRR_8"/>
    <property type="match status" value="1"/>
</dbReference>
<dbReference type="Proteomes" id="UP000230233">
    <property type="component" value="Chromosome II"/>
</dbReference>
<name>A0A2G5UXJ5_9PELO</name>
<dbReference type="SMART" id="SM00369">
    <property type="entry name" value="LRR_TYP"/>
    <property type="match status" value="3"/>
</dbReference>